<dbReference type="Proteomes" id="UP000591844">
    <property type="component" value="Unassembled WGS sequence"/>
</dbReference>
<keyword evidence="3" id="KW-1185">Reference proteome</keyword>
<proteinExistence type="predicted"/>
<sequence>MFVSIALGQYGLSHERIMAMSRPELDGWIAALARLQGAPAKSPRHKRSKSLRQTQKKQPIQRG</sequence>
<evidence type="ECO:0000256" key="1">
    <source>
        <dbReference type="SAM" id="MobiDB-lite"/>
    </source>
</evidence>
<evidence type="ECO:0000313" key="3">
    <source>
        <dbReference type="Proteomes" id="UP000591844"/>
    </source>
</evidence>
<feature type="compositionally biased region" description="Polar residues" evidence="1">
    <location>
        <begin position="51"/>
        <end position="63"/>
    </location>
</feature>
<name>A0A7X5QAG1_9GAMM</name>
<gene>
    <name evidence="2" type="ORF">C5469_00885</name>
</gene>
<dbReference type="EMBL" id="PUJW01000001">
    <property type="protein sequence ID" value="NHB90749.1"/>
    <property type="molecule type" value="Genomic_DNA"/>
</dbReference>
<accession>A0A7X5QAG1</accession>
<evidence type="ECO:0000313" key="2">
    <source>
        <dbReference type="EMBL" id="NHB90749.1"/>
    </source>
</evidence>
<reference evidence="2 3" key="1">
    <citation type="submission" date="2018-02" db="EMBL/GenBank/DDBJ databases">
        <authorList>
            <person name="Machado R.A."/>
        </authorList>
    </citation>
    <scope>NUCLEOTIDE SEQUENCE [LARGE SCALE GENOMIC DNA]</scope>
    <source>
        <strain evidence="2 3">DSM 19724</strain>
    </source>
</reference>
<protein>
    <submittedName>
        <fullName evidence="2">Uncharacterized protein</fullName>
    </submittedName>
</protein>
<comment type="caution">
    <text evidence="2">The sequence shown here is derived from an EMBL/GenBank/DDBJ whole genome shotgun (WGS) entry which is preliminary data.</text>
</comment>
<organism evidence="2 3">
    <name type="scientific">Photorhabdus cinerea</name>
    <dbReference type="NCBI Taxonomy" id="471575"/>
    <lineage>
        <taxon>Bacteria</taxon>
        <taxon>Pseudomonadati</taxon>
        <taxon>Pseudomonadota</taxon>
        <taxon>Gammaproteobacteria</taxon>
        <taxon>Enterobacterales</taxon>
        <taxon>Morganellaceae</taxon>
        <taxon>Photorhabdus</taxon>
    </lineage>
</organism>
<feature type="region of interest" description="Disordered" evidence="1">
    <location>
        <begin position="37"/>
        <end position="63"/>
    </location>
</feature>
<dbReference type="AlphaFoldDB" id="A0A7X5QAG1"/>